<dbReference type="PANTHER" id="PTHR24421">
    <property type="entry name" value="NITRATE/NITRITE SENSOR PROTEIN NARX-RELATED"/>
    <property type="match status" value="1"/>
</dbReference>
<comment type="caution">
    <text evidence="13">The sequence shown here is derived from an EMBL/GenBank/DDBJ whole genome shotgun (WGS) entry which is preliminary data.</text>
</comment>
<dbReference type="CDD" id="cd16917">
    <property type="entry name" value="HATPase_UhpB-NarQ-NarX-like"/>
    <property type="match status" value="1"/>
</dbReference>
<keyword evidence="3" id="KW-0597">Phosphoprotein</keyword>
<dbReference type="AlphaFoldDB" id="A0A4U2YIA6"/>
<dbReference type="GO" id="GO:0016020">
    <property type="term" value="C:membrane"/>
    <property type="evidence" value="ECO:0007669"/>
    <property type="project" value="InterPro"/>
</dbReference>
<keyword evidence="9" id="KW-0472">Membrane</keyword>
<evidence type="ECO:0000256" key="8">
    <source>
        <dbReference type="ARBA" id="ARBA00023012"/>
    </source>
</evidence>
<feature type="domain" description="Signal transduction histidine kinase subgroup 3 dimerisation and phosphoacceptor" evidence="12">
    <location>
        <begin position="199"/>
        <end position="265"/>
    </location>
</feature>
<evidence type="ECO:0000256" key="10">
    <source>
        <dbReference type="SAM" id="SignalP"/>
    </source>
</evidence>
<dbReference type="GO" id="GO:0005524">
    <property type="term" value="F:ATP binding"/>
    <property type="evidence" value="ECO:0007669"/>
    <property type="project" value="UniProtKB-KW"/>
</dbReference>
<feature type="transmembrane region" description="Helical" evidence="9">
    <location>
        <begin position="117"/>
        <end position="136"/>
    </location>
</feature>
<dbReference type="Proteomes" id="UP000307808">
    <property type="component" value="Unassembled WGS sequence"/>
</dbReference>
<dbReference type="InterPro" id="IPR050482">
    <property type="entry name" value="Sensor_HK_TwoCompSys"/>
</dbReference>
<feature type="transmembrane region" description="Helical" evidence="9">
    <location>
        <begin position="71"/>
        <end position="87"/>
    </location>
</feature>
<evidence type="ECO:0000256" key="4">
    <source>
        <dbReference type="ARBA" id="ARBA00022679"/>
    </source>
</evidence>
<comment type="catalytic activity">
    <reaction evidence="1">
        <text>ATP + protein L-histidine = ADP + protein N-phospho-L-histidine.</text>
        <dbReference type="EC" id="2.7.13.3"/>
    </reaction>
</comment>
<evidence type="ECO:0000256" key="7">
    <source>
        <dbReference type="ARBA" id="ARBA00022840"/>
    </source>
</evidence>
<reference evidence="13 14" key="1">
    <citation type="submission" date="2019-04" db="EMBL/GenBank/DDBJ databases">
        <authorList>
            <person name="Dong K."/>
        </authorList>
    </citation>
    <scope>NUCLEOTIDE SEQUENCE [LARGE SCALE GENOMIC DNA]</scope>
    <source>
        <strain evidence="14">dk3543</strain>
    </source>
</reference>
<dbReference type="InterPro" id="IPR003594">
    <property type="entry name" value="HATPase_dom"/>
</dbReference>
<keyword evidence="6 13" id="KW-0418">Kinase</keyword>
<dbReference type="Pfam" id="PF07730">
    <property type="entry name" value="HisKA_3"/>
    <property type="match status" value="1"/>
</dbReference>
<dbReference type="RefSeq" id="WP_137067132.1">
    <property type="nucleotide sequence ID" value="NZ_CP040748.1"/>
</dbReference>
<dbReference type="EMBL" id="SZPY01000004">
    <property type="protein sequence ID" value="TKI60826.1"/>
    <property type="molecule type" value="Genomic_DNA"/>
</dbReference>
<evidence type="ECO:0000259" key="11">
    <source>
        <dbReference type="Pfam" id="PF02518"/>
    </source>
</evidence>
<dbReference type="GO" id="GO:0000155">
    <property type="term" value="F:phosphorelay sensor kinase activity"/>
    <property type="evidence" value="ECO:0007669"/>
    <property type="project" value="InterPro"/>
</dbReference>
<dbReference type="InterPro" id="IPR036890">
    <property type="entry name" value="HATPase_C_sf"/>
</dbReference>
<sequence>MTRRGSTHSAGLRVAAVTTALAWAALACFAVAAAVPADGTMRSPAAWAWVVGTVVVGLQGAALLRRTSAPRSVLLATSAGMVIFAAVGLGDQLTAAQLAVLVATYSFGLTEPFGRAWPVLGLAVLLIGAGSALSAHDAGETVGVAVGLGLGQGVGTVAMPWLVAVVVAARREIAQARAGRSAALAREQDALLQAAIARERAAMARELHDIAAHHLSGIAVMTAAIGTQIDADPAAAKAGVAQVRQQSRAVLRDLRSLVGLLRDDTETGAATTAQVRPESLAGLPALVEEVRAPGRDVVLTVLDHPGPPPAGVGPLAQLAAYRMVQESLANAARHAPGAATEVTLDQRGRDTVTVTVRNAAPPTAAMPETTSRAGFGIVGMRERAELTGATLECGPTPEGGWQVRLEMPREQGVDLGVDSGVDLASDPGKEHA</sequence>
<dbReference type="EC" id="2.7.13.3" evidence="2"/>
<keyword evidence="8" id="KW-0902">Two-component regulatory system</keyword>
<keyword evidence="14" id="KW-1185">Reference proteome</keyword>
<gene>
    <name evidence="13" type="ORF">FC770_15080</name>
</gene>
<name>A0A4U2YIA6_9ACTN</name>
<feature type="transmembrane region" description="Helical" evidence="9">
    <location>
        <begin position="44"/>
        <end position="64"/>
    </location>
</feature>
<dbReference type="OrthoDB" id="227596at2"/>
<dbReference type="GO" id="GO:0046983">
    <property type="term" value="F:protein dimerization activity"/>
    <property type="evidence" value="ECO:0007669"/>
    <property type="project" value="InterPro"/>
</dbReference>
<feature type="transmembrane region" description="Helical" evidence="9">
    <location>
        <begin position="142"/>
        <end position="169"/>
    </location>
</feature>
<dbReference type="Gene3D" id="3.30.565.10">
    <property type="entry name" value="Histidine kinase-like ATPase, C-terminal domain"/>
    <property type="match status" value="1"/>
</dbReference>
<keyword evidence="9" id="KW-1133">Transmembrane helix</keyword>
<evidence type="ECO:0000313" key="13">
    <source>
        <dbReference type="EMBL" id="TKI60826.1"/>
    </source>
</evidence>
<evidence type="ECO:0000256" key="6">
    <source>
        <dbReference type="ARBA" id="ARBA00022777"/>
    </source>
</evidence>
<feature type="domain" description="Histidine kinase/HSP90-like ATPase" evidence="11">
    <location>
        <begin position="319"/>
        <end position="410"/>
    </location>
</feature>
<keyword evidence="5" id="KW-0547">Nucleotide-binding</keyword>
<dbReference type="Pfam" id="PF02518">
    <property type="entry name" value="HATPase_c"/>
    <property type="match status" value="1"/>
</dbReference>
<feature type="chain" id="PRO_5020208420" description="histidine kinase" evidence="10">
    <location>
        <begin position="33"/>
        <end position="432"/>
    </location>
</feature>
<evidence type="ECO:0000259" key="12">
    <source>
        <dbReference type="Pfam" id="PF07730"/>
    </source>
</evidence>
<keyword evidence="9" id="KW-0812">Transmembrane</keyword>
<dbReference type="Gene3D" id="1.20.5.1930">
    <property type="match status" value="1"/>
</dbReference>
<keyword evidence="4" id="KW-0808">Transferase</keyword>
<dbReference type="InterPro" id="IPR011712">
    <property type="entry name" value="Sig_transdc_His_kin_sub3_dim/P"/>
</dbReference>
<keyword evidence="10" id="KW-0732">Signal</keyword>
<evidence type="ECO:0000256" key="3">
    <source>
        <dbReference type="ARBA" id="ARBA00022553"/>
    </source>
</evidence>
<dbReference type="SUPFAM" id="SSF55874">
    <property type="entry name" value="ATPase domain of HSP90 chaperone/DNA topoisomerase II/histidine kinase"/>
    <property type="match status" value="1"/>
</dbReference>
<evidence type="ECO:0000256" key="5">
    <source>
        <dbReference type="ARBA" id="ARBA00022741"/>
    </source>
</evidence>
<proteinExistence type="predicted"/>
<evidence type="ECO:0000256" key="9">
    <source>
        <dbReference type="SAM" id="Phobius"/>
    </source>
</evidence>
<accession>A0A4U2YIA6</accession>
<feature type="signal peptide" evidence="10">
    <location>
        <begin position="1"/>
        <end position="32"/>
    </location>
</feature>
<evidence type="ECO:0000256" key="2">
    <source>
        <dbReference type="ARBA" id="ARBA00012438"/>
    </source>
</evidence>
<dbReference type="PROSITE" id="PS51257">
    <property type="entry name" value="PROKAR_LIPOPROTEIN"/>
    <property type="match status" value="1"/>
</dbReference>
<protein>
    <recommendedName>
        <fullName evidence="2">histidine kinase</fullName>
        <ecNumber evidence="2">2.7.13.3</ecNumber>
    </recommendedName>
</protein>
<organism evidence="13 14">
    <name type="scientific">Nocardioides jishulii</name>
    <dbReference type="NCBI Taxonomy" id="2575440"/>
    <lineage>
        <taxon>Bacteria</taxon>
        <taxon>Bacillati</taxon>
        <taxon>Actinomycetota</taxon>
        <taxon>Actinomycetes</taxon>
        <taxon>Propionibacteriales</taxon>
        <taxon>Nocardioidaceae</taxon>
        <taxon>Nocardioides</taxon>
    </lineage>
</organism>
<evidence type="ECO:0000313" key="14">
    <source>
        <dbReference type="Proteomes" id="UP000307808"/>
    </source>
</evidence>
<dbReference type="PANTHER" id="PTHR24421:SF10">
    <property type="entry name" value="NITRATE_NITRITE SENSOR PROTEIN NARQ"/>
    <property type="match status" value="1"/>
</dbReference>
<evidence type="ECO:0000256" key="1">
    <source>
        <dbReference type="ARBA" id="ARBA00000085"/>
    </source>
</evidence>
<keyword evidence="7" id="KW-0067">ATP-binding</keyword>